<evidence type="ECO:0000313" key="7">
    <source>
        <dbReference type="Proteomes" id="UP000068382"/>
    </source>
</evidence>
<protein>
    <submittedName>
        <fullName evidence="6">HTH-type transcriptional regulator CdhR</fullName>
    </submittedName>
</protein>
<evidence type="ECO:0000259" key="5">
    <source>
        <dbReference type="PROSITE" id="PS01124"/>
    </source>
</evidence>
<dbReference type="Gene3D" id="1.10.10.60">
    <property type="entry name" value="Homeodomain-like"/>
    <property type="match status" value="1"/>
</dbReference>
<name>A0A132BUS0_9RHOB</name>
<keyword evidence="2" id="KW-0238">DNA-binding</keyword>
<dbReference type="PROSITE" id="PS01124">
    <property type="entry name" value="HTH_ARAC_FAMILY_2"/>
    <property type="match status" value="1"/>
</dbReference>
<dbReference type="AlphaFoldDB" id="A0A132BUS0"/>
<dbReference type="InterPro" id="IPR002818">
    <property type="entry name" value="DJ-1/PfpI"/>
</dbReference>
<dbReference type="Proteomes" id="UP000068382">
    <property type="component" value="Unassembled WGS sequence"/>
</dbReference>
<dbReference type="InterPro" id="IPR009057">
    <property type="entry name" value="Homeodomain-like_sf"/>
</dbReference>
<dbReference type="RefSeq" id="WP_068245491.1">
    <property type="nucleotide sequence ID" value="NZ_LPUY01000079.1"/>
</dbReference>
<keyword evidence="1" id="KW-0805">Transcription regulation</keyword>
<sequence>MKSAKNILEPESRPLKTAVLVMDECNTLSFAAAVDPMRAANRLAGRAAFDWDYISATAEAPMLTSGLSVPSTPLARLDRCDLLLVVAGFQLARHATPSLLAGLRRIAGTGATIAGIDGGPWLMAEAGLLDGHPATTHWEDLENFSARFPDIHCRTDRFTVSDGRLTSGGATPAIEMMLHIIGARHGHGFASRVAGLFLYDGISSPQRPQSRLGHHKHNAITAKANAIMESALDDPKPLAEIAEVLGTSPRSLQQQFRLRLNTTPQDHYLQLRLAEARRLVTDTALPLMEIAMATGFTSQSSFARAFRTAHGSSARDLRQTQDATPLSSYPARQANSHASHSSN</sequence>
<accession>A0A132BUS0</accession>
<dbReference type="InterPro" id="IPR052158">
    <property type="entry name" value="INH-QAR"/>
</dbReference>
<evidence type="ECO:0000256" key="2">
    <source>
        <dbReference type="ARBA" id="ARBA00023125"/>
    </source>
</evidence>
<dbReference type="PROSITE" id="PS00041">
    <property type="entry name" value="HTH_ARAC_FAMILY_1"/>
    <property type="match status" value="1"/>
</dbReference>
<proteinExistence type="predicted"/>
<keyword evidence="3" id="KW-0804">Transcription</keyword>
<evidence type="ECO:0000313" key="6">
    <source>
        <dbReference type="EMBL" id="KUP92034.1"/>
    </source>
</evidence>
<dbReference type="SMART" id="SM00342">
    <property type="entry name" value="HTH_ARAC"/>
    <property type="match status" value="1"/>
</dbReference>
<evidence type="ECO:0000256" key="4">
    <source>
        <dbReference type="SAM" id="MobiDB-lite"/>
    </source>
</evidence>
<keyword evidence="7" id="KW-1185">Reference proteome</keyword>
<gene>
    <name evidence="6" type="primary">cdhR_4</name>
    <name evidence="6" type="ORF">TRIHO_30510</name>
</gene>
<dbReference type="GO" id="GO:0003700">
    <property type="term" value="F:DNA-binding transcription factor activity"/>
    <property type="evidence" value="ECO:0007669"/>
    <property type="project" value="InterPro"/>
</dbReference>
<dbReference type="GO" id="GO:0043565">
    <property type="term" value="F:sequence-specific DNA binding"/>
    <property type="evidence" value="ECO:0007669"/>
    <property type="project" value="InterPro"/>
</dbReference>
<dbReference type="InterPro" id="IPR018060">
    <property type="entry name" value="HTH_AraC"/>
</dbReference>
<feature type="compositionally biased region" description="Polar residues" evidence="4">
    <location>
        <begin position="333"/>
        <end position="343"/>
    </location>
</feature>
<dbReference type="Pfam" id="PF12833">
    <property type="entry name" value="HTH_18"/>
    <property type="match status" value="1"/>
</dbReference>
<dbReference type="EMBL" id="LPUY01000079">
    <property type="protein sequence ID" value="KUP92034.1"/>
    <property type="molecule type" value="Genomic_DNA"/>
</dbReference>
<dbReference type="InterPro" id="IPR018062">
    <property type="entry name" value="HTH_AraC-typ_CS"/>
</dbReference>
<reference evidence="6 7" key="1">
    <citation type="submission" date="2015-12" db="EMBL/GenBank/DDBJ databases">
        <title>Genome sequence of the marine Rhodobacteraceae strain O3.65, Candidatus Tritonibacter horizontis.</title>
        <authorList>
            <person name="Poehlein A."/>
            <person name="Giebel H.A."/>
            <person name="Voget S."/>
            <person name="Brinkhoff T."/>
        </authorList>
    </citation>
    <scope>NUCLEOTIDE SEQUENCE [LARGE SCALE GENOMIC DNA]</scope>
    <source>
        <strain evidence="6 7">O3.65</strain>
    </source>
</reference>
<dbReference type="SUPFAM" id="SSF46689">
    <property type="entry name" value="Homeodomain-like"/>
    <property type="match status" value="2"/>
</dbReference>
<dbReference type="PATRIC" id="fig|1768241.3.peg.3191"/>
<dbReference type="PANTHER" id="PTHR43130:SF3">
    <property type="entry name" value="HTH-TYPE TRANSCRIPTIONAL REGULATOR RV1931C"/>
    <property type="match status" value="1"/>
</dbReference>
<evidence type="ECO:0000256" key="1">
    <source>
        <dbReference type="ARBA" id="ARBA00023015"/>
    </source>
</evidence>
<dbReference type="Gene3D" id="3.40.50.880">
    <property type="match status" value="1"/>
</dbReference>
<dbReference type="SUPFAM" id="SSF52317">
    <property type="entry name" value="Class I glutamine amidotransferase-like"/>
    <property type="match status" value="1"/>
</dbReference>
<dbReference type="PANTHER" id="PTHR43130">
    <property type="entry name" value="ARAC-FAMILY TRANSCRIPTIONAL REGULATOR"/>
    <property type="match status" value="1"/>
</dbReference>
<organism evidence="6 7">
    <name type="scientific">Tritonibacter horizontis</name>
    <dbReference type="NCBI Taxonomy" id="1768241"/>
    <lineage>
        <taxon>Bacteria</taxon>
        <taxon>Pseudomonadati</taxon>
        <taxon>Pseudomonadota</taxon>
        <taxon>Alphaproteobacteria</taxon>
        <taxon>Rhodobacterales</taxon>
        <taxon>Paracoccaceae</taxon>
        <taxon>Tritonibacter</taxon>
    </lineage>
</organism>
<dbReference type="OrthoDB" id="9793400at2"/>
<feature type="domain" description="HTH araC/xylS-type" evidence="5">
    <location>
        <begin position="222"/>
        <end position="320"/>
    </location>
</feature>
<comment type="caution">
    <text evidence="6">The sequence shown here is derived from an EMBL/GenBank/DDBJ whole genome shotgun (WGS) entry which is preliminary data.</text>
</comment>
<dbReference type="CDD" id="cd03136">
    <property type="entry name" value="GATase1_AraC_ArgR_like"/>
    <property type="match status" value="1"/>
</dbReference>
<evidence type="ECO:0000256" key="3">
    <source>
        <dbReference type="ARBA" id="ARBA00023163"/>
    </source>
</evidence>
<feature type="region of interest" description="Disordered" evidence="4">
    <location>
        <begin position="312"/>
        <end position="343"/>
    </location>
</feature>
<dbReference type="Pfam" id="PF01965">
    <property type="entry name" value="DJ-1_PfpI"/>
    <property type="match status" value="1"/>
</dbReference>
<dbReference type="InterPro" id="IPR029062">
    <property type="entry name" value="Class_I_gatase-like"/>
</dbReference>